<dbReference type="Proteomes" id="UP001489004">
    <property type="component" value="Unassembled WGS sequence"/>
</dbReference>
<protein>
    <submittedName>
        <fullName evidence="1">Uncharacterized protein</fullName>
    </submittedName>
</protein>
<gene>
    <name evidence="1" type="ORF">WJX72_006678</name>
</gene>
<proteinExistence type="predicted"/>
<comment type="caution">
    <text evidence="1">The sequence shown here is derived from an EMBL/GenBank/DDBJ whole genome shotgun (WGS) entry which is preliminary data.</text>
</comment>
<reference evidence="1 2" key="1">
    <citation type="journal article" date="2024" name="Nat. Commun.">
        <title>Phylogenomics reveals the evolutionary origins of lichenization in chlorophyte algae.</title>
        <authorList>
            <person name="Puginier C."/>
            <person name="Libourel C."/>
            <person name="Otte J."/>
            <person name="Skaloud P."/>
            <person name="Haon M."/>
            <person name="Grisel S."/>
            <person name="Petersen M."/>
            <person name="Berrin J.G."/>
            <person name="Delaux P.M."/>
            <person name="Dal Grande F."/>
            <person name="Keller J."/>
        </authorList>
    </citation>
    <scope>NUCLEOTIDE SEQUENCE [LARGE SCALE GENOMIC DNA]</scope>
    <source>
        <strain evidence="1 2">SAG 2043</strain>
    </source>
</reference>
<sequence>MSKLAEAQYGQKAFQTCEVFYNNYKLRGDPKPDTRLRLFGDYDIFQTAECDPEPFWQRIETAWVGVLARLDPTFTADRITWAGRSRWFPTKQGLKWKVSFHLIVKGFVTTLSQLDIFIQHHKQDLLGGLDYGVYRAAEQLFNVVGANKGLDGDYTTMEALPKGGAYHDNLVQYLDGEELELSNLWAPPAVLGGRTKRPSGFTFHNRDGSQYYFKNDGVRHCLHGHEHLRNNFICRLAPDGNIYYHCYGQSSGCDTKEDVVIGRWKEQHGAGPIWGRAQVTGQAPTGHPRIVTKRVPWWMVDGQPCLAG</sequence>
<dbReference type="AlphaFoldDB" id="A0AAW1Q926"/>
<accession>A0AAW1Q926</accession>
<keyword evidence="2" id="KW-1185">Reference proteome</keyword>
<organism evidence="1 2">
    <name type="scientific">[Myrmecia] bisecta</name>
    <dbReference type="NCBI Taxonomy" id="41462"/>
    <lineage>
        <taxon>Eukaryota</taxon>
        <taxon>Viridiplantae</taxon>
        <taxon>Chlorophyta</taxon>
        <taxon>core chlorophytes</taxon>
        <taxon>Trebouxiophyceae</taxon>
        <taxon>Trebouxiales</taxon>
        <taxon>Trebouxiaceae</taxon>
        <taxon>Myrmecia</taxon>
    </lineage>
</organism>
<dbReference type="EMBL" id="JALJOR010000005">
    <property type="protein sequence ID" value="KAK9816882.1"/>
    <property type="molecule type" value="Genomic_DNA"/>
</dbReference>
<name>A0AAW1Q926_9CHLO</name>
<evidence type="ECO:0000313" key="2">
    <source>
        <dbReference type="Proteomes" id="UP001489004"/>
    </source>
</evidence>
<evidence type="ECO:0000313" key="1">
    <source>
        <dbReference type="EMBL" id="KAK9816882.1"/>
    </source>
</evidence>